<dbReference type="InterPro" id="IPR025110">
    <property type="entry name" value="AMP-bd_C"/>
</dbReference>
<sequence length="507" mass="54368">MSSATRQTSFLDELRAHAKSRPAAPAIRDGSGNLSYQELIERIEDRAGQLRRSGIRDGDRVAIIADNSADYLITAFAIWDAGAVLVTVYPSSGESDLAHCLDSSAPALVLAESRLLETVSVIYAGRGRVADIHQPLTGEPACPRVDDTTLVPDDLALICYTSGSTNRPKAVMQLHRGLLAAAREFGRAWHVSPTDRTIVSLPMAWAFGLVTTSMTTLLAGGTVLPFARTRPEQIVDAISNDRATFLAGVTTMFAKLVAHLRELGEERDFSSLRLCVSGGEPRNERLFDEWRMYTGCHVYDNLAASECFPVVTSDPVEDPPPPPGSAGKVVSGAAMRVVASDGSEVPPGSRGEALWRAPAMFAGYWRDTKATAAALTPDGWYRTQDVVRVDDDGYVYVEGRISDMIIRGGSNVSPSEVENALTEHPAVAEVAVVGPLHGVYGQTVTAVVVPAAGVTAQPVELDRFCRSRLAGYKVPSAFVMVDGLPQNATGKVDRRQVLIDLQTHGVA</sequence>
<evidence type="ECO:0000256" key="2">
    <source>
        <dbReference type="ARBA" id="ARBA00022598"/>
    </source>
</evidence>
<feature type="domain" description="AMP-dependent synthetase/ligase" evidence="3">
    <location>
        <begin position="15"/>
        <end position="365"/>
    </location>
</feature>
<dbReference type="Pfam" id="PF13193">
    <property type="entry name" value="AMP-binding_C"/>
    <property type="match status" value="1"/>
</dbReference>
<evidence type="ECO:0000259" key="3">
    <source>
        <dbReference type="Pfam" id="PF00501"/>
    </source>
</evidence>
<dbReference type="PANTHER" id="PTHR43201:SF5">
    <property type="entry name" value="MEDIUM-CHAIN ACYL-COA LIGASE ACSF2, MITOCHONDRIAL"/>
    <property type="match status" value="1"/>
</dbReference>
<accession>A0A4R5BSL8</accession>
<name>A0A4R5BSL8_9PSEU</name>
<dbReference type="Proteomes" id="UP000294723">
    <property type="component" value="Unassembled WGS sequence"/>
</dbReference>
<keyword evidence="2 5" id="KW-0436">Ligase</keyword>
<evidence type="ECO:0000256" key="1">
    <source>
        <dbReference type="ARBA" id="ARBA00006432"/>
    </source>
</evidence>
<dbReference type="Gene3D" id="3.40.50.12780">
    <property type="entry name" value="N-terminal domain of ligase-like"/>
    <property type="match status" value="1"/>
</dbReference>
<dbReference type="AlphaFoldDB" id="A0A4R5BSL8"/>
<dbReference type="GO" id="GO:0031956">
    <property type="term" value="F:medium-chain fatty acid-CoA ligase activity"/>
    <property type="evidence" value="ECO:0007669"/>
    <property type="project" value="TreeGrafter"/>
</dbReference>
<dbReference type="EMBL" id="SMLA01000025">
    <property type="protein sequence ID" value="TDD87064.1"/>
    <property type="molecule type" value="Genomic_DNA"/>
</dbReference>
<proteinExistence type="inferred from homology"/>
<dbReference type="Gene3D" id="3.30.300.30">
    <property type="match status" value="1"/>
</dbReference>
<reference evidence="5 6" key="1">
    <citation type="submission" date="2019-03" db="EMBL/GenBank/DDBJ databases">
        <title>Draft genome sequences of novel Actinobacteria.</title>
        <authorList>
            <person name="Sahin N."/>
            <person name="Ay H."/>
            <person name="Saygin H."/>
        </authorList>
    </citation>
    <scope>NUCLEOTIDE SEQUENCE [LARGE SCALE GENOMIC DNA]</scope>
    <source>
        <strain evidence="5 6">5K548</strain>
    </source>
</reference>
<dbReference type="InterPro" id="IPR045851">
    <property type="entry name" value="AMP-bd_C_sf"/>
</dbReference>
<evidence type="ECO:0000313" key="6">
    <source>
        <dbReference type="Proteomes" id="UP000294723"/>
    </source>
</evidence>
<organism evidence="5 6">
    <name type="scientific">Saccharopolyspora karakumensis</name>
    <dbReference type="NCBI Taxonomy" id="2530386"/>
    <lineage>
        <taxon>Bacteria</taxon>
        <taxon>Bacillati</taxon>
        <taxon>Actinomycetota</taxon>
        <taxon>Actinomycetes</taxon>
        <taxon>Pseudonocardiales</taxon>
        <taxon>Pseudonocardiaceae</taxon>
        <taxon>Saccharopolyspora</taxon>
    </lineage>
</organism>
<feature type="domain" description="AMP-binding enzyme C-terminal" evidence="4">
    <location>
        <begin position="416"/>
        <end position="491"/>
    </location>
</feature>
<dbReference type="RefSeq" id="WP_132684188.1">
    <property type="nucleotide sequence ID" value="NZ_SMLA01000025.1"/>
</dbReference>
<keyword evidence="6" id="KW-1185">Reference proteome</keyword>
<dbReference type="InterPro" id="IPR042099">
    <property type="entry name" value="ANL_N_sf"/>
</dbReference>
<dbReference type="Pfam" id="PF00501">
    <property type="entry name" value="AMP-binding"/>
    <property type="match status" value="1"/>
</dbReference>
<dbReference type="GO" id="GO:0006631">
    <property type="term" value="P:fatty acid metabolic process"/>
    <property type="evidence" value="ECO:0007669"/>
    <property type="project" value="TreeGrafter"/>
</dbReference>
<protein>
    <submittedName>
        <fullName evidence="5">Long-chain fatty acid--CoA ligase</fullName>
    </submittedName>
</protein>
<gene>
    <name evidence="5" type="ORF">E1202_17270</name>
</gene>
<evidence type="ECO:0000313" key="5">
    <source>
        <dbReference type="EMBL" id="TDD87064.1"/>
    </source>
</evidence>
<comment type="caution">
    <text evidence="5">The sequence shown here is derived from an EMBL/GenBank/DDBJ whole genome shotgun (WGS) entry which is preliminary data.</text>
</comment>
<dbReference type="SUPFAM" id="SSF56801">
    <property type="entry name" value="Acetyl-CoA synthetase-like"/>
    <property type="match status" value="1"/>
</dbReference>
<dbReference type="PANTHER" id="PTHR43201">
    <property type="entry name" value="ACYL-COA SYNTHETASE"/>
    <property type="match status" value="1"/>
</dbReference>
<evidence type="ECO:0000259" key="4">
    <source>
        <dbReference type="Pfam" id="PF13193"/>
    </source>
</evidence>
<dbReference type="InterPro" id="IPR000873">
    <property type="entry name" value="AMP-dep_synth/lig_dom"/>
</dbReference>
<comment type="similarity">
    <text evidence="1">Belongs to the ATP-dependent AMP-binding enzyme family.</text>
</comment>